<keyword evidence="6" id="KW-0418">Kinase</keyword>
<sequence length="482" mass="53897">MKFRHQFIFSFILIQAVFILLIVLFNMHNLKSSSQKLVAQQIVSSMDLLSEIVKTPMLVGDLATLDDATQNFASFENIIQVSIFDLSGNLLSSAKDNDNSSLSGAKSAKDHSPYFEYQRGIKIPENEKLIQVTYPISIDSETIGSVQFLFDNSQLSEELFNAEAISYGLVLFSIMVGILVAISMGGRITRALHRLIQFAQFIARGEDTPIPKKIIQGNDELASLAQAMNDMQEQIKLRTNSLITAEQKALRANQAKSEFLSSMSHELRTPLNAVIGFSQLLALDELADDQKEYVDEINKAAIHLLDLINEILDFEKIESGKVDLNIQELDVDTLLDECFSLIQPLAKKKNIELRFAQNTDQSIIETDRVRLKQSLVNLLSNAVKYNEDSGFVELACNTEDDIIIFKVLDGGRGIDKKAQKHLFEPFNRLGQETGSIEGTGIGLSITKTLVELMQGRIRFEENSPKGSCFIIEMPIKQPQNNL</sequence>
<dbReference type="InterPro" id="IPR005467">
    <property type="entry name" value="His_kinase_dom"/>
</dbReference>
<evidence type="ECO:0000256" key="6">
    <source>
        <dbReference type="ARBA" id="ARBA00022777"/>
    </source>
</evidence>
<dbReference type="CDD" id="cd00082">
    <property type="entry name" value="HisKA"/>
    <property type="match status" value="1"/>
</dbReference>
<dbReference type="InterPro" id="IPR004358">
    <property type="entry name" value="Sig_transdc_His_kin-like_C"/>
</dbReference>
<evidence type="ECO:0000259" key="9">
    <source>
        <dbReference type="PROSITE" id="PS50109"/>
    </source>
</evidence>
<dbReference type="EMBL" id="CP040602">
    <property type="protein sequence ID" value="QCU89801.1"/>
    <property type="molecule type" value="Genomic_DNA"/>
</dbReference>
<comment type="catalytic activity">
    <reaction evidence="1">
        <text>ATP + protein L-histidine = ADP + protein N-phospho-L-histidine.</text>
        <dbReference type="EC" id="2.7.13.3"/>
    </reaction>
</comment>
<evidence type="ECO:0000313" key="12">
    <source>
        <dbReference type="Proteomes" id="UP000304864"/>
    </source>
</evidence>
<dbReference type="CDD" id="cd06225">
    <property type="entry name" value="HAMP"/>
    <property type="match status" value="1"/>
</dbReference>
<dbReference type="Proteomes" id="UP000304864">
    <property type="component" value="Chromosome"/>
</dbReference>
<dbReference type="EC" id="2.7.13.3" evidence="3"/>
<dbReference type="InterPro" id="IPR003660">
    <property type="entry name" value="HAMP_dom"/>
</dbReference>
<dbReference type="InterPro" id="IPR036890">
    <property type="entry name" value="HATPase_C_sf"/>
</dbReference>
<keyword evidence="8" id="KW-1133">Transmembrane helix</keyword>
<dbReference type="Pfam" id="PF00672">
    <property type="entry name" value="HAMP"/>
    <property type="match status" value="1"/>
</dbReference>
<feature type="domain" description="HAMP" evidence="10">
    <location>
        <begin position="186"/>
        <end position="240"/>
    </location>
</feature>
<feature type="transmembrane region" description="Helical" evidence="8">
    <location>
        <begin position="164"/>
        <end position="184"/>
    </location>
</feature>
<dbReference type="SMART" id="SM00387">
    <property type="entry name" value="HATPase_c"/>
    <property type="match status" value="1"/>
</dbReference>
<dbReference type="Gene3D" id="6.10.340.10">
    <property type="match status" value="1"/>
</dbReference>
<evidence type="ECO:0000259" key="10">
    <source>
        <dbReference type="PROSITE" id="PS50885"/>
    </source>
</evidence>
<dbReference type="SUPFAM" id="SSF158472">
    <property type="entry name" value="HAMP domain-like"/>
    <property type="match status" value="1"/>
</dbReference>
<evidence type="ECO:0000256" key="2">
    <source>
        <dbReference type="ARBA" id="ARBA00004370"/>
    </source>
</evidence>
<feature type="transmembrane region" description="Helical" evidence="8">
    <location>
        <begin position="7"/>
        <end position="27"/>
    </location>
</feature>
<dbReference type="PROSITE" id="PS50109">
    <property type="entry name" value="HIS_KIN"/>
    <property type="match status" value="1"/>
</dbReference>
<dbReference type="Gene3D" id="1.10.287.130">
    <property type="match status" value="1"/>
</dbReference>
<evidence type="ECO:0000256" key="7">
    <source>
        <dbReference type="ARBA" id="ARBA00023012"/>
    </source>
</evidence>
<keyword evidence="8" id="KW-0472">Membrane</keyword>
<feature type="domain" description="Histidine kinase" evidence="9">
    <location>
        <begin position="262"/>
        <end position="477"/>
    </location>
</feature>
<dbReference type="GO" id="GO:0005886">
    <property type="term" value="C:plasma membrane"/>
    <property type="evidence" value="ECO:0007669"/>
    <property type="project" value="UniProtKB-ARBA"/>
</dbReference>
<keyword evidence="8" id="KW-0812">Transmembrane</keyword>
<dbReference type="InterPro" id="IPR050736">
    <property type="entry name" value="Sensor_HK_Regulatory"/>
</dbReference>
<dbReference type="KEGG" id="thig:FE785_03685"/>
<name>A0A4P9K4X2_9GAMM</name>
<dbReference type="PROSITE" id="PS50885">
    <property type="entry name" value="HAMP"/>
    <property type="match status" value="1"/>
</dbReference>
<dbReference type="FunFam" id="3.30.565.10:FF:000006">
    <property type="entry name" value="Sensor histidine kinase WalK"/>
    <property type="match status" value="1"/>
</dbReference>
<keyword evidence="12" id="KW-1185">Reference proteome</keyword>
<dbReference type="AlphaFoldDB" id="A0A4P9K4X2"/>
<dbReference type="InterPro" id="IPR003661">
    <property type="entry name" value="HisK_dim/P_dom"/>
</dbReference>
<keyword evidence="5" id="KW-0808">Transferase</keyword>
<dbReference type="InterPro" id="IPR036097">
    <property type="entry name" value="HisK_dim/P_sf"/>
</dbReference>
<dbReference type="OrthoDB" id="9792854at2"/>
<dbReference type="PRINTS" id="PR00344">
    <property type="entry name" value="BCTRLSENSOR"/>
</dbReference>
<comment type="subcellular location">
    <subcellularLocation>
        <location evidence="2">Membrane</location>
    </subcellularLocation>
</comment>
<dbReference type="SUPFAM" id="SSF47384">
    <property type="entry name" value="Homodimeric domain of signal transducing histidine kinase"/>
    <property type="match status" value="1"/>
</dbReference>
<dbReference type="Pfam" id="PF00512">
    <property type="entry name" value="HisKA"/>
    <property type="match status" value="1"/>
</dbReference>
<dbReference type="PANTHER" id="PTHR43711:SF26">
    <property type="entry name" value="SENSOR HISTIDINE KINASE RCSC"/>
    <property type="match status" value="1"/>
</dbReference>
<dbReference type="SUPFAM" id="SSF55874">
    <property type="entry name" value="ATPase domain of HSP90 chaperone/DNA topoisomerase II/histidine kinase"/>
    <property type="match status" value="1"/>
</dbReference>
<organism evidence="11 12">
    <name type="scientific">Thiomicrorhabdus sediminis</name>
    <dbReference type="NCBI Taxonomy" id="2580412"/>
    <lineage>
        <taxon>Bacteria</taxon>
        <taxon>Pseudomonadati</taxon>
        <taxon>Pseudomonadota</taxon>
        <taxon>Gammaproteobacteria</taxon>
        <taxon>Thiotrichales</taxon>
        <taxon>Piscirickettsiaceae</taxon>
        <taxon>Thiomicrorhabdus</taxon>
    </lineage>
</organism>
<evidence type="ECO:0000256" key="3">
    <source>
        <dbReference type="ARBA" id="ARBA00012438"/>
    </source>
</evidence>
<evidence type="ECO:0000256" key="5">
    <source>
        <dbReference type="ARBA" id="ARBA00022679"/>
    </source>
</evidence>
<evidence type="ECO:0000256" key="1">
    <source>
        <dbReference type="ARBA" id="ARBA00000085"/>
    </source>
</evidence>
<proteinExistence type="predicted"/>
<dbReference type="SMART" id="SM00388">
    <property type="entry name" value="HisKA"/>
    <property type="match status" value="1"/>
</dbReference>
<dbReference type="PANTHER" id="PTHR43711">
    <property type="entry name" value="TWO-COMPONENT HISTIDINE KINASE"/>
    <property type="match status" value="1"/>
</dbReference>
<accession>A0A4P9K4X2</accession>
<dbReference type="Gene3D" id="3.30.565.10">
    <property type="entry name" value="Histidine kinase-like ATPase, C-terminal domain"/>
    <property type="match status" value="1"/>
</dbReference>
<dbReference type="Pfam" id="PF02518">
    <property type="entry name" value="HATPase_c"/>
    <property type="match status" value="1"/>
</dbReference>
<evidence type="ECO:0000313" key="11">
    <source>
        <dbReference type="EMBL" id="QCU89801.1"/>
    </source>
</evidence>
<reference evidence="11 12" key="1">
    <citation type="submission" date="2019-05" db="EMBL/GenBank/DDBJ databases">
        <title>Thiomicrorhabdus sediminis sp. nov, a novel sulfur-oxidizing bacterium isolated from coastal sediment.</title>
        <authorList>
            <person name="Liu X."/>
        </authorList>
    </citation>
    <scope>NUCLEOTIDE SEQUENCE [LARGE SCALE GENOMIC DNA]</scope>
    <source>
        <strain evidence="11 12">G1</strain>
    </source>
</reference>
<protein>
    <recommendedName>
        <fullName evidence="3">histidine kinase</fullName>
        <ecNumber evidence="3">2.7.13.3</ecNumber>
    </recommendedName>
</protein>
<dbReference type="InterPro" id="IPR003594">
    <property type="entry name" value="HATPase_dom"/>
</dbReference>
<keyword evidence="7" id="KW-0902">Two-component regulatory system</keyword>
<evidence type="ECO:0000256" key="4">
    <source>
        <dbReference type="ARBA" id="ARBA00022553"/>
    </source>
</evidence>
<keyword evidence="4" id="KW-0597">Phosphoprotein</keyword>
<dbReference type="RefSeq" id="WP_138564478.1">
    <property type="nucleotide sequence ID" value="NZ_CP040602.1"/>
</dbReference>
<evidence type="ECO:0000256" key="8">
    <source>
        <dbReference type="SAM" id="Phobius"/>
    </source>
</evidence>
<dbReference type="GO" id="GO:0000155">
    <property type="term" value="F:phosphorelay sensor kinase activity"/>
    <property type="evidence" value="ECO:0007669"/>
    <property type="project" value="InterPro"/>
</dbReference>
<gene>
    <name evidence="11" type="ORF">FE785_03685</name>
</gene>
<dbReference type="SMART" id="SM00304">
    <property type="entry name" value="HAMP"/>
    <property type="match status" value="1"/>
</dbReference>